<gene>
    <name evidence="2" type="ORF">E2C01_095325</name>
</gene>
<comment type="caution">
    <text evidence="2">The sequence shown here is derived from an EMBL/GenBank/DDBJ whole genome shotgun (WGS) entry which is preliminary data.</text>
</comment>
<dbReference type="Proteomes" id="UP000324222">
    <property type="component" value="Unassembled WGS sequence"/>
</dbReference>
<sequence>MITTATGDTASVDTQNQSKAKQTKAKQGKTRQRKASWGNSITLEAAPCPASALPPITIEIHGRQTPRGRPDEGCRL</sequence>
<evidence type="ECO:0000313" key="2">
    <source>
        <dbReference type="EMBL" id="MPC99880.1"/>
    </source>
</evidence>
<organism evidence="2 3">
    <name type="scientific">Portunus trituberculatus</name>
    <name type="common">Swimming crab</name>
    <name type="synonym">Neptunus trituberculatus</name>
    <dbReference type="NCBI Taxonomy" id="210409"/>
    <lineage>
        <taxon>Eukaryota</taxon>
        <taxon>Metazoa</taxon>
        <taxon>Ecdysozoa</taxon>
        <taxon>Arthropoda</taxon>
        <taxon>Crustacea</taxon>
        <taxon>Multicrustacea</taxon>
        <taxon>Malacostraca</taxon>
        <taxon>Eumalacostraca</taxon>
        <taxon>Eucarida</taxon>
        <taxon>Decapoda</taxon>
        <taxon>Pleocyemata</taxon>
        <taxon>Brachyura</taxon>
        <taxon>Eubrachyura</taxon>
        <taxon>Portunoidea</taxon>
        <taxon>Portunidae</taxon>
        <taxon>Portuninae</taxon>
        <taxon>Portunus</taxon>
    </lineage>
</organism>
<reference evidence="2 3" key="1">
    <citation type="submission" date="2019-05" db="EMBL/GenBank/DDBJ databases">
        <title>Another draft genome of Portunus trituberculatus and its Hox gene families provides insights of decapod evolution.</title>
        <authorList>
            <person name="Jeong J.-H."/>
            <person name="Song I."/>
            <person name="Kim S."/>
            <person name="Choi T."/>
            <person name="Kim D."/>
            <person name="Ryu S."/>
            <person name="Kim W."/>
        </authorList>
    </citation>
    <scope>NUCLEOTIDE SEQUENCE [LARGE SCALE GENOMIC DNA]</scope>
    <source>
        <tissue evidence="2">Muscle</tissue>
    </source>
</reference>
<dbReference type="AlphaFoldDB" id="A0A5B7JSR6"/>
<keyword evidence="3" id="KW-1185">Reference proteome</keyword>
<dbReference type="EMBL" id="VSRR010120358">
    <property type="protein sequence ID" value="MPC99880.1"/>
    <property type="molecule type" value="Genomic_DNA"/>
</dbReference>
<protein>
    <submittedName>
        <fullName evidence="2">Uncharacterized protein</fullName>
    </submittedName>
</protein>
<name>A0A5B7JSR6_PORTR</name>
<feature type="compositionally biased region" description="Polar residues" evidence="1">
    <location>
        <begin position="1"/>
        <end position="13"/>
    </location>
</feature>
<proteinExistence type="predicted"/>
<accession>A0A5B7JSR6</accession>
<feature type="region of interest" description="Disordered" evidence="1">
    <location>
        <begin position="1"/>
        <end position="48"/>
    </location>
</feature>
<evidence type="ECO:0000256" key="1">
    <source>
        <dbReference type="SAM" id="MobiDB-lite"/>
    </source>
</evidence>
<feature type="compositionally biased region" description="Basic residues" evidence="1">
    <location>
        <begin position="21"/>
        <end position="34"/>
    </location>
</feature>
<evidence type="ECO:0000313" key="3">
    <source>
        <dbReference type="Proteomes" id="UP000324222"/>
    </source>
</evidence>